<comment type="caution">
    <text evidence="1">The sequence shown here is derived from an EMBL/GenBank/DDBJ whole genome shotgun (WGS) entry which is preliminary data.</text>
</comment>
<name>A0A8J2P6T5_9HEXA</name>
<keyword evidence="2" id="KW-1185">Reference proteome</keyword>
<gene>
    <name evidence="1" type="ORF">AFUS01_LOCUS27334</name>
</gene>
<accession>A0A8J2P6T5</accession>
<reference evidence="1" key="1">
    <citation type="submission" date="2021-06" db="EMBL/GenBank/DDBJ databases">
        <authorList>
            <person name="Hodson N. C."/>
            <person name="Mongue J. A."/>
            <person name="Jaron S. K."/>
        </authorList>
    </citation>
    <scope>NUCLEOTIDE SEQUENCE</scope>
</reference>
<feature type="non-terminal residue" evidence="1">
    <location>
        <position position="1"/>
    </location>
</feature>
<feature type="non-terminal residue" evidence="1">
    <location>
        <position position="42"/>
    </location>
</feature>
<dbReference type="Proteomes" id="UP000708208">
    <property type="component" value="Unassembled WGS sequence"/>
</dbReference>
<evidence type="ECO:0000313" key="1">
    <source>
        <dbReference type="EMBL" id="CAG7816731.1"/>
    </source>
</evidence>
<dbReference type="AlphaFoldDB" id="A0A8J2P6T5"/>
<dbReference type="EMBL" id="CAJVCH010377053">
    <property type="protein sequence ID" value="CAG7816731.1"/>
    <property type="molecule type" value="Genomic_DNA"/>
</dbReference>
<protein>
    <submittedName>
        <fullName evidence="1">Uncharacterized protein</fullName>
    </submittedName>
</protein>
<organism evidence="1 2">
    <name type="scientific">Allacma fusca</name>
    <dbReference type="NCBI Taxonomy" id="39272"/>
    <lineage>
        <taxon>Eukaryota</taxon>
        <taxon>Metazoa</taxon>
        <taxon>Ecdysozoa</taxon>
        <taxon>Arthropoda</taxon>
        <taxon>Hexapoda</taxon>
        <taxon>Collembola</taxon>
        <taxon>Symphypleona</taxon>
        <taxon>Sminthuridae</taxon>
        <taxon>Allacma</taxon>
    </lineage>
</organism>
<evidence type="ECO:0000313" key="2">
    <source>
        <dbReference type="Proteomes" id="UP000708208"/>
    </source>
</evidence>
<proteinExistence type="predicted"/>
<sequence length="42" mass="4857">LEEGVTIFLSEEDHMEKCDCKVYHTSPVRRSPCPFLEDKSPC</sequence>